<dbReference type="EMBL" id="CBHH010000046">
    <property type="protein sequence ID" value="CDD57333.1"/>
    <property type="molecule type" value="Genomic_DNA"/>
</dbReference>
<evidence type="ECO:0000313" key="1">
    <source>
        <dbReference type="EMBL" id="CDD57333.1"/>
    </source>
</evidence>
<gene>
    <name evidence="1" type="ORF">BN656_01550</name>
</gene>
<evidence type="ECO:0000313" key="2">
    <source>
        <dbReference type="Proteomes" id="UP000018141"/>
    </source>
</evidence>
<accession>R7A959</accession>
<dbReference type="Proteomes" id="UP000018141">
    <property type="component" value="Unassembled WGS sequence"/>
</dbReference>
<sequence length="141" mass="16637">MNTVCRDIFRAIHEGKWLSIEYRNGQDEVTKYWIGIKSVDTRDRSMKVQGLHLARLTTLELKIYIDSILSSSVLDGSYFDINEKLIEDIRISRRLRQERIRQGHSASSRTARRRRRHFSLRLIMRWITSLIPTADALCSMK</sequence>
<protein>
    <recommendedName>
        <fullName evidence="3">WYL domain-containing protein</fullName>
    </recommendedName>
</protein>
<evidence type="ECO:0008006" key="3">
    <source>
        <dbReference type="Google" id="ProtNLM"/>
    </source>
</evidence>
<organism evidence="1 2">
    <name type="scientific">Bacteroides pectinophilus CAG:437</name>
    <dbReference type="NCBI Taxonomy" id="1263051"/>
    <lineage>
        <taxon>Bacteria</taxon>
        <taxon>Bacillati</taxon>
        <taxon>Bacillota</taxon>
        <taxon>Clostridia</taxon>
        <taxon>Eubacteriales</taxon>
    </lineage>
</organism>
<proteinExistence type="predicted"/>
<name>R7A959_9FIRM</name>
<reference evidence="1" key="1">
    <citation type="submission" date="2012-11" db="EMBL/GenBank/DDBJ databases">
        <title>Dependencies among metagenomic species, viruses, plasmids and units of genetic variation.</title>
        <authorList>
            <person name="Nielsen H.B."/>
            <person name="Almeida M."/>
            <person name="Juncker A.S."/>
            <person name="Rasmussen S."/>
            <person name="Li J."/>
            <person name="Sunagawa S."/>
            <person name="Plichta D."/>
            <person name="Gautier L."/>
            <person name="Le Chatelier E."/>
            <person name="Peletier E."/>
            <person name="Bonde I."/>
            <person name="Nielsen T."/>
            <person name="Manichanh C."/>
            <person name="Arumugam M."/>
            <person name="Batto J."/>
            <person name="Santos M.B.Q.D."/>
            <person name="Blom N."/>
            <person name="Borruel N."/>
            <person name="Burgdorf K.S."/>
            <person name="Boumezbeur F."/>
            <person name="Casellas F."/>
            <person name="Dore J."/>
            <person name="Guarner F."/>
            <person name="Hansen T."/>
            <person name="Hildebrand F."/>
            <person name="Kaas R.S."/>
            <person name="Kennedy S."/>
            <person name="Kristiansen K."/>
            <person name="Kultima J.R."/>
            <person name="Leonard P."/>
            <person name="Levenez F."/>
            <person name="Lund O."/>
            <person name="Moumen B."/>
            <person name="Le Paslier D."/>
            <person name="Pons N."/>
            <person name="Pedersen O."/>
            <person name="Prifti E."/>
            <person name="Qin J."/>
            <person name="Raes J."/>
            <person name="Tap J."/>
            <person name="Tims S."/>
            <person name="Ussery D.W."/>
            <person name="Yamada T."/>
            <person name="MetaHit consortium"/>
            <person name="Renault P."/>
            <person name="Sicheritz-Ponten T."/>
            <person name="Bork P."/>
            <person name="Wang J."/>
            <person name="Brunak S."/>
            <person name="Ehrlich S.D."/>
        </authorList>
    </citation>
    <scope>NUCLEOTIDE SEQUENCE [LARGE SCALE GENOMIC DNA]</scope>
</reference>
<comment type="caution">
    <text evidence="1">The sequence shown here is derived from an EMBL/GenBank/DDBJ whole genome shotgun (WGS) entry which is preliminary data.</text>
</comment>
<dbReference type="AlphaFoldDB" id="R7A959"/>